<proteinExistence type="predicted"/>
<sequence length="118" mass="13491">MLIAFIDNDGIIHEEFVPTGQAGNVTFNGQVLKLLLKRVRCDWKWMLLTDNAPAHCVIRVRQFLVQRCIYALSPTVLPRSGACWLIYFSWSGEHLERRTFCYGRGTPATWDSDSVVDS</sequence>
<dbReference type="Proteomes" id="UP001159363">
    <property type="component" value="Chromosome 9"/>
</dbReference>
<protein>
    <recommendedName>
        <fullName evidence="3">Transposase</fullName>
    </recommendedName>
</protein>
<evidence type="ECO:0000313" key="2">
    <source>
        <dbReference type="Proteomes" id="UP001159363"/>
    </source>
</evidence>
<dbReference type="EMBL" id="JARBHB010000010">
    <property type="protein sequence ID" value="KAJ8874011.1"/>
    <property type="molecule type" value="Genomic_DNA"/>
</dbReference>
<dbReference type="InterPro" id="IPR036397">
    <property type="entry name" value="RNaseH_sf"/>
</dbReference>
<comment type="caution">
    <text evidence="1">The sequence shown here is derived from an EMBL/GenBank/DDBJ whole genome shotgun (WGS) entry which is preliminary data.</text>
</comment>
<dbReference type="Gene3D" id="3.30.420.10">
    <property type="entry name" value="Ribonuclease H-like superfamily/Ribonuclease H"/>
    <property type="match status" value="1"/>
</dbReference>
<gene>
    <name evidence="1" type="ORF">PR048_024851</name>
</gene>
<organism evidence="1 2">
    <name type="scientific">Dryococelus australis</name>
    <dbReference type="NCBI Taxonomy" id="614101"/>
    <lineage>
        <taxon>Eukaryota</taxon>
        <taxon>Metazoa</taxon>
        <taxon>Ecdysozoa</taxon>
        <taxon>Arthropoda</taxon>
        <taxon>Hexapoda</taxon>
        <taxon>Insecta</taxon>
        <taxon>Pterygota</taxon>
        <taxon>Neoptera</taxon>
        <taxon>Polyneoptera</taxon>
        <taxon>Phasmatodea</taxon>
        <taxon>Verophasmatodea</taxon>
        <taxon>Anareolatae</taxon>
        <taxon>Phasmatidae</taxon>
        <taxon>Eurycanthinae</taxon>
        <taxon>Dryococelus</taxon>
    </lineage>
</organism>
<accession>A0ABQ9GPT9</accession>
<keyword evidence="2" id="KW-1185">Reference proteome</keyword>
<name>A0ABQ9GPT9_9NEOP</name>
<evidence type="ECO:0008006" key="3">
    <source>
        <dbReference type="Google" id="ProtNLM"/>
    </source>
</evidence>
<reference evidence="1 2" key="1">
    <citation type="submission" date="2023-02" db="EMBL/GenBank/DDBJ databases">
        <title>LHISI_Scaffold_Assembly.</title>
        <authorList>
            <person name="Stuart O.P."/>
            <person name="Cleave R."/>
            <person name="Magrath M.J.L."/>
            <person name="Mikheyev A.S."/>
        </authorList>
    </citation>
    <scope>NUCLEOTIDE SEQUENCE [LARGE SCALE GENOMIC DNA]</scope>
    <source>
        <strain evidence="1">Daus_M_001</strain>
        <tissue evidence="1">Leg muscle</tissue>
    </source>
</reference>
<evidence type="ECO:0000313" key="1">
    <source>
        <dbReference type="EMBL" id="KAJ8874011.1"/>
    </source>
</evidence>